<feature type="domain" description="DUF6533" evidence="3">
    <location>
        <begin position="18"/>
        <end position="63"/>
    </location>
</feature>
<feature type="transmembrane region" description="Helical" evidence="2">
    <location>
        <begin position="52"/>
        <end position="71"/>
    </location>
</feature>
<feature type="transmembrane region" description="Helical" evidence="2">
    <location>
        <begin position="119"/>
        <end position="141"/>
    </location>
</feature>
<dbReference type="OrthoDB" id="3350812at2759"/>
<reference evidence="4 5" key="1">
    <citation type="journal article" date="2016" name="Mol. Biol. Evol.">
        <title>Comparative Genomics of Early-Diverging Mushroom-Forming Fungi Provides Insights into the Origins of Lignocellulose Decay Capabilities.</title>
        <authorList>
            <person name="Nagy L.G."/>
            <person name="Riley R."/>
            <person name="Tritt A."/>
            <person name="Adam C."/>
            <person name="Daum C."/>
            <person name="Floudas D."/>
            <person name="Sun H."/>
            <person name="Yadav J.S."/>
            <person name="Pangilinan J."/>
            <person name="Larsson K.H."/>
            <person name="Matsuura K."/>
            <person name="Barry K."/>
            <person name="Labutti K."/>
            <person name="Kuo R."/>
            <person name="Ohm R.A."/>
            <person name="Bhattacharya S.S."/>
            <person name="Shirouzu T."/>
            <person name="Yoshinaga Y."/>
            <person name="Martin F.M."/>
            <person name="Grigoriev I.V."/>
            <person name="Hibbett D.S."/>
        </authorList>
    </citation>
    <scope>NUCLEOTIDE SEQUENCE [LARGE SCALE GENOMIC DNA]</scope>
    <source>
        <strain evidence="4 5">HHB12733</strain>
    </source>
</reference>
<feature type="transmembrane region" description="Helical" evidence="2">
    <location>
        <begin position="167"/>
        <end position="186"/>
    </location>
</feature>
<evidence type="ECO:0000259" key="3">
    <source>
        <dbReference type="Pfam" id="PF20151"/>
    </source>
</evidence>
<evidence type="ECO:0000256" key="1">
    <source>
        <dbReference type="SAM" id="MobiDB-lite"/>
    </source>
</evidence>
<feature type="transmembrane region" description="Helical" evidence="2">
    <location>
        <begin position="15"/>
        <end position="32"/>
    </location>
</feature>
<proteinExistence type="predicted"/>
<protein>
    <recommendedName>
        <fullName evidence="3">DUF6533 domain-containing protein</fullName>
    </recommendedName>
</protein>
<evidence type="ECO:0000256" key="2">
    <source>
        <dbReference type="SAM" id="Phobius"/>
    </source>
</evidence>
<feature type="transmembrane region" description="Helical" evidence="2">
    <location>
        <begin position="86"/>
        <end position="107"/>
    </location>
</feature>
<dbReference type="EMBL" id="KV423965">
    <property type="protein sequence ID" value="KZT57317.1"/>
    <property type="molecule type" value="Genomic_DNA"/>
</dbReference>
<dbReference type="AlphaFoldDB" id="A0A165FX39"/>
<dbReference type="Pfam" id="PF20151">
    <property type="entry name" value="DUF6533"/>
    <property type="match status" value="1"/>
</dbReference>
<organism evidence="4 5">
    <name type="scientific">Calocera cornea HHB12733</name>
    <dbReference type="NCBI Taxonomy" id="1353952"/>
    <lineage>
        <taxon>Eukaryota</taxon>
        <taxon>Fungi</taxon>
        <taxon>Dikarya</taxon>
        <taxon>Basidiomycota</taxon>
        <taxon>Agaricomycotina</taxon>
        <taxon>Dacrymycetes</taxon>
        <taxon>Dacrymycetales</taxon>
        <taxon>Dacrymycetaceae</taxon>
        <taxon>Calocera</taxon>
    </lineage>
</organism>
<name>A0A165FX39_9BASI</name>
<keyword evidence="2" id="KW-0812">Transmembrane</keyword>
<evidence type="ECO:0000313" key="4">
    <source>
        <dbReference type="EMBL" id="KZT57317.1"/>
    </source>
</evidence>
<dbReference type="InterPro" id="IPR045340">
    <property type="entry name" value="DUF6533"/>
</dbReference>
<gene>
    <name evidence="4" type="ORF">CALCODRAFT_517535</name>
</gene>
<keyword evidence="5" id="KW-1185">Reference proteome</keyword>
<dbReference type="Proteomes" id="UP000076842">
    <property type="component" value="Unassembled WGS sequence"/>
</dbReference>
<feature type="region of interest" description="Disordered" evidence="1">
    <location>
        <begin position="291"/>
        <end position="318"/>
    </location>
</feature>
<dbReference type="STRING" id="1353952.A0A165FX39"/>
<feature type="transmembrane region" description="Helical" evidence="2">
    <location>
        <begin position="207"/>
        <end position="226"/>
    </location>
</feature>
<accession>A0A165FX39</accession>
<dbReference type="InParanoid" id="A0A165FX39"/>
<sequence>MDQDTLDLTAAASRFASYDTLVGITIFGYDYLQMLPKEIEYVWCSRWTPGKVLFFIVRYLPFVDLPMWPFADAFMGANLPLDCNVASYYTIGTFLISCSVADVVYGLRTWALWNRSKWLGIFLIVSLSGFTAACLVLLAVLQSGEPAIRIPGLQGCFDTPTSDDDMWKAYLLTAGFQLMLFLLTIAKGVQYLRGRQSANLTAVLYRDAFLSFLAQICVGYINIILLRTLGDPDYALNATYRALTSNLPSRIIINIREAATGLDKWDCTVAEDTSTFGTTVATASVPMSGIGVAGPSGTTDLDVQEEDGEKDDEAPQEV</sequence>
<evidence type="ECO:0000313" key="5">
    <source>
        <dbReference type="Proteomes" id="UP000076842"/>
    </source>
</evidence>
<keyword evidence="2" id="KW-1133">Transmembrane helix</keyword>
<feature type="compositionally biased region" description="Acidic residues" evidence="1">
    <location>
        <begin position="302"/>
        <end position="318"/>
    </location>
</feature>
<keyword evidence="2" id="KW-0472">Membrane</keyword>